<evidence type="ECO:0000313" key="3">
    <source>
        <dbReference type="Proteomes" id="UP001152300"/>
    </source>
</evidence>
<dbReference type="PANTHER" id="PTHR42791:SF2">
    <property type="entry name" value="N-ACETYLTRANSFERASE DOMAIN-CONTAINING PROTEIN"/>
    <property type="match status" value="1"/>
</dbReference>
<dbReference type="Gene3D" id="3.40.630.30">
    <property type="match status" value="1"/>
</dbReference>
<evidence type="ECO:0000313" key="2">
    <source>
        <dbReference type="EMBL" id="KAJ8061978.1"/>
    </source>
</evidence>
<feature type="domain" description="N-acetyltransferase" evidence="1">
    <location>
        <begin position="35"/>
        <end position="73"/>
    </location>
</feature>
<dbReference type="InterPro" id="IPR000182">
    <property type="entry name" value="GNAT_dom"/>
</dbReference>
<sequence>MDPAEKERKDADRKRCEAFLTKAAQRFETYFAEWAEKQVNLSSLVVHPDFRLRGGGTMLVQWGITVAKSKGWPVTLCASPMGCFLYEYLGFEKIASEVVQVEGDEETLTSTVMVYSTGKV</sequence>
<evidence type="ECO:0000259" key="1">
    <source>
        <dbReference type="Pfam" id="PF00583"/>
    </source>
</evidence>
<accession>A0A9X0AJ91</accession>
<protein>
    <recommendedName>
        <fullName evidence="1">N-acetyltransferase domain-containing protein</fullName>
    </recommendedName>
</protein>
<dbReference type="CDD" id="cd04301">
    <property type="entry name" value="NAT_SF"/>
    <property type="match status" value="1"/>
</dbReference>
<dbReference type="OrthoDB" id="4738875at2759"/>
<organism evidence="2 3">
    <name type="scientific">Sclerotinia nivalis</name>
    <dbReference type="NCBI Taxonomy" id="352851"/>
    <lineage>
        <taxon>Eukaryota</taxon>
        <taxon>Fungi</taxon>
        <taxon>Dikarya</taxon>
        <taxon>Ascomycota</taxon>
        <taxon>Pezizomycotina</taxon>
        <taxon>Leotiomycetes</taxon>
        <taxon>Helotiales</taxon>
        <taxon>Sclerotiniaceae</taxon>
        <taxon>Sclerotinia</taxon>
    </lineage>
</organism>
<dbReference type="SUPFAM" id="SSF55729">
    <property type="entry name" value="Acyl-CoA N-acyltransferases (Nat)"/>
    <property type="match status" value="1"/>
</dbReference>
<dbReference type="GO" id="GO:0016747">
    <property type="term" value="F:acyltransferase activity, transferring groups other than amino-acyl groups"/>
    <property type="evidence" value="ECO:0007669"/>
    <property type="project" value="InterPro"/>
</dbReference>
<dbReference type="Pfam" id="PF00583">
    <property type="entry name" value="Acetyltransf_1"/>
    <property type="match status" value="1"/>
</dbReference>
<dbReference type="AlphaFoldDB" id="A0A9X0AJ91"/>
<dbReference type="Proteomes" id="UP001152300">
    <property type="component" value="Unassembled WGS sequence"/>
</dbReference>
<dbReference type="InterPro" id="IPR052523">
    <property type="entry name" value="Trichothecene_AcTrans"/>
</dbReference>
<comment type="caution">
    <text evidence="2">The sequence shown here is derived from an EMBL/GenBank/DDBJ whole genome shotgun (WGS) entry which is preliminary data.</text>
</comment>
<dbReference type="EMBL" id="JAPEIS010000011">
    <property type="protein sequence ID" value="KAJ8061978.1"/>
    <property type="molecule type" value="Genomic_DNA"/>
</dbReference>
<dbReference type="PANTHER" id="PTHR42791">
    <property type="entry name" value="GNAT FAMILY ACETYLTRANSFERASE"/>
    <property type="match status" value="1"/>
</dbReference>
<dbReference type="InterPro" id="IPR016181">
    <property type="entry name" value="Acyl_CoA_acyltransferase"/>
</dbReference>
<gene>
    <name evidence="2" type="ORF">OCU04_009761</name>
</gene>
<proteinExistence type="predicted"/>
<keyword evidence="3" id="KW-1185">Reference proteome</keyword>
<name>A0A9X0AJ91_9HELO</name>
<reference evidence="2" key="1">
    <citation type="submission" date="2022-11" db="EMBL/GenBank/DDBJ databases">
        <title>Genome Resource of Sclerotinia nivalis Strain SnTB1, a Plant Pathogen Isolated from American Ginseng.</title>
        <authorList>
            <person name="Fan S."/>
        </authorList>
    </citation>
    <scope>NUCLEOTIDE SEQUENCE</scope>
    <source>
        <strain evidence="2">SnTB1</strain>
    </source>
</reference>